<evidence type="ECO:0000313" key="1">
    <source>
        <dbReference type="EMBL" id="MFD1313381.1"/>
    </source>
</evidence>
<name>A0ABW3XWY7_9ACTN</name>
<gene>
    <name evidence="1" type="ORF">ACFQ5X_47675</name>
</gene>
<dbReference type="EMBL" id="JBHTMM010000189">
    <property type="protein sequence ID" value="MFD1313381.1"/>
    <property type="molecule type" value="Genomic_DNA"/>
</dbReference>
<protein>
    <submittedName>
        <fullName evidence="1">Uncharacterized protein</fullName>
    </submittedName>
</protein>
<dbReference type="RefSeq" id="WP_381240949.1">
    <property type="nucleotide sequence ID" value="NZ_JBHSKH010000082.1"/>
</dbReference>
<dbReference type="Proteomes" id="UP001597058">
    <property type="component" value="Unassembled WGS sequence"/>
</dbReference>
<proteinExistence type="predicted"/>
<keyword evidence="2" id="KW-1185">Reference proteome</keyword>
<accession>A0ABW3XWY7</accession>
<comment type="caution">
    <text evidence="1">The sequence shown here is derived from an EMBL/GenBank/DDBJ whole genome shotgun (WGS) entry which is preliminary data.</text>
</comment>
<reference evidence="2" key="1">
    <citation type="journal article" date="2019" name="Int. J. Syst. Evol. Microbiol.">
        <title>The Global Catalogue of Microorganisms (GCM) 10K type strain sequencing project: providing services to taxonomists for standard genome sequencing and annotation.</title>
        <authorList>
            <consortium name="The Broad Institute Genomics Platform"/>
            <consortium name="The Broad Institute Genome Sequencing Center for Infectious Disease"/>
            <person name="Wu L."/>
            <person name="Ma J."/>
        </authorList>
    </citation>
    <scope>NUCLEOTIDE SEQUENCE [LARGE SCALE GENOMIC DNA]</scope>
    <source>
        <strain evidence="2">CGMCC 4.7020</strain>
    </source>
</reference>
<evidence type="ECO:0000313" key="2">
    <source>
        <dbReference type="Proteomes" id="UP001597058"/>
    </source>
</evidence>
<sequence length="65" mass="7184">MAQRYPVAELIPIYTDCRCEPTPLLVTKDPSHAVDKQLREDAHNAIARDIGRSNAGRRSPTIAAL</sequence>
<organism evidence="1 2">
    <name type="scientific">Streptomyces kaempferi</name>
    <dbReference type="NCBI Taxonomy" id="333725"/>
    <lineage>
        <taxon>Bacteria</taxon>
        <taxon>Bacillati</taxon>
        <taxon>Actinomycetota</taxon>
        <taxon>Actinomycetes</taxon>
        <taxon>Kitasatosporales</taxon>
        <taxon>Streptomycetaceae</taxon>
        <taxon>Streptomyces</taxon>
    </lineage>
</organism>